<gene>
    <name evidence="1" type="ORF">SAMN05192570_1505</name>
</gene>
<dbReference type="STRING" id="871741.SAMN05192570_1505"/>
<dbReference type="AlphaFoldDB" id="A0A1I6Q2Q0"/>
<proteinExistence type="predicted"/>
<dbReference type="RefSeq" id="WP_092308362.1">
    <property type="nucleotide sequence ID" value="NZ_FOZV01000002.1"/>
</dbReference>
<accession>A0A1I6Q2Q0</accession>
<protein>
    <recommendedName>
        <fullName evidence="3">Group 4 capsule polysaccharide lipoprotein gfcB, YjbF</fullName>
    </recommendedName>
</protein>
<name>A0A1I6Q2Q0_9CAUL</name>
<dbReference type="Proteomes" id="UP000198788">
    <property type="component" value="Unassembled WGS sequence"/>
</dbReference>
<keyword evidence="2" id="KW-1185">Reference proteome</keyword>
<evidence type="ECO:0008006" key="3">
    <source>
        <dbReference type="Google" id="ProtNLM"/>
    </source>
</evidence>
<evidence type="ECO:0000313" key="2">
    <source>
        <dbReference type="Proteomes" id="UP000198788"/>
    </source>
</evidence>
<evidence type="ECO:0000313" key="1">
    <source>
        <dbReference type="EMBL" id="SFS46703.1"/>
    </source>
</evidence>
<organism evidence="1 2">
    <name type="scientific">Brevundimonas viscosa</name>
    <dbReference type="NCBI Taxonomy" id="871741"/>
    <lineage>
        <taxon>Bacteria</taxon>
        <taxon>Pseudomonadati</taxon>
        <taxon>Pseudomonadota</taxon>
        <taxon>Alphaproteobacteria</taxon>
        <taxon>Caulobacterales</taxon>
        <taxon>Caulobacteraceae</taxon>
        <taxon>Brevundimonas</taxon>
    </lineage>
</organism>
<dbReference type="EMBL" id="FOZV01000002">
    <property type="protein sequence ID" value="SFS46703.1"/>
    <property type="molecule type" value="Genomic_DNA"/>
</dbReference>
<sequence>MPLSMLIGLLIAQDPAPPPQDATAIGDVVVVGRAPPRPDPFEIFRALCFDANRLDGRAFRPTMVTQWRPMAGASPFGDGAAGGETFIRREGDLEMVLRIDEGPDEVTARVKRNVCSLTLVGPHDQQSLERGMSAALRAGGTRTHLNYETLYPTWQGWTQLAWTAIPQRRQSRWSAFAPGHRDTSGFVVVTDASFYRENSYLVTELRYTNREPRPVSHITMTYLTRDEP</sequence>
<reference evidence="2" key="1">
    <citation type="submission" date="2016-10" db="EMBL/GenBank/DDBJ databases">
        <authorList>
            <person name="Varghese N."/>
            <person name="Submissions S."/>
        </authorList>
    </citation>
    <scope>NUCLEOTIDE SEQUENCE [LARGE SCALE GENOMIC DNA]</scope>
    <source>
        <strain evidence="2">CGMCC 1.10683</strain>
    </source>
</reference>